<sequence>MPATRHSDARKEFYGIMTHSDAQYMRPGSQSHRHGERRGAARFGRATQSSGGRIDHDVSHTQVAVPAALEKYQCGVDVDATATNPFTHCPGRTIYNGGSATFQREMPTNPALLAIHDLIAEYRLKQEQWLEFVTREGPMHWGHPNSFPQIIWTSSVPNSTPFATDAVSPALDFSATAGLEGDNMGQAVELDWAFEAYIDFE</sequence>
<dbReference type="OrthoDB" id="10543794at2759"/>
<name>A0A166FID4_9AGAM</name>
<organism evidence="2 3">
    <name type="scientific">Athelia psychrophila</name>
    <dbReference type="NCBI Taxonomy" id="1759441"/>
    <lineage>
        <taxon>Eukaryota</taxon>
        <taxon>Fungi</taxon>
        <taxon>Dikarya</taxon>
        <taxon>Basidiomycota</taxon>
        <taxon>Agaricomycotina</taxon>
        <taxon>Agaricomycetes</taxon>
        <taxon>Agaricomycetidae</taxon>
        <taxon>Atheliales</taxon>
        <taxon>Atheliaceae</taxon>
        <taxon>Athelia</taxon>
    </lineage>
</organism>
<evidence type="ECO:0000256" key="1">
    <source>
        <dbReference type="SAM" id="MobiDB-lite"/>
    </source>
</evidence>
<proteinExistence type="predicted"/>
<dbReference type="AlphaFoldDB" id="A0A166FID4"/>
<accession>A0A166FID4</accession>
<dbReference type="Proteomes" id="UP000076532">
    <property type="component" value="Unassembled WGS sequence"/>
</dbReference>
<protein>
    <submittedName>
        <fullName evidence="2">Uncharacterized protein</fullName>
    </submittedName>
</protein>
<keyword evidence="3" id="KW-1185">Reference proteome</keyword>
<reference evidence="2 3" key="1">
    <citation type="journal article" date="2016" name="Mol. Biol. Evol.">
        <title>Comparative Genomics of Early-Diverging Mushroom-Forming Fungi Provides Insights into the Origins of Lignocellulose Decay Capabilities.</title>
        <authorList>
            <person name="Nagy L.G."/>
            <person name="Riley R."/>
            <person name="Tritt A."/>
            <person name="Adam C."/>
            <person name="Daum C."/>
            <person name="Floudas D."/>
            <person name="Sun H."/>
            <person name="Yadav J.S."/>
            <person name="Pangilinan J."/>
            <person name="Larsson K.H."/>
            <person name="Matsuura K."/>
            <person name="Barry K."/>
            <person name="Labutti K."/>
            <person name="Kuo R."/>
            <person name="Ohm R.A."/>
            <person name="Bhattacharya S.S."/>
            <person name="Shirouzu T."/>
            <person name="Yoshinaga Y."/>
            <person name="Martin F.M."/>
            <person name="Grigoriev I.V."/>
            <person name="Hibbett D.S."/>
        </authorList>
    </citation>
    <scope>NUCLEOTIDE SEQUENCE [LARGE SCALE GENOMIC DNA]</scope>
    <source>
        <strain evidence="2 3">CBS 109695</strain>
    </source>
</reference>
<dbReference type="EMBL" id="KV417589">
    <property type="protein sequence ID" value="KZP16833.1"/>
    <property type="molecule type" value="Genomic_DNA"/>
</dbReference>
<evidence type="ECO:0000313" key="2">
    <source>
        <dbReference type="EMBL" id="KZP16833.1"/>
    </source>
</evidence>
<feature type="region of interest" description="Disordered" evidence="1">
    <location>
        <begin position="24"/>
        <end position="54"/>
    </location>
</feature>
<evidence type="ECO:0000313" key="3">
    <source>
        <dbReference type="Proteomes" id="UP000076532"/>
    </source>
</evidence>
<gene>
    <name evidence="2" type="ORF">FIBSPDRAFT_865580</name>
</gene>